<feature type="compositionally biased region" description="Polar residues" evidence="1">
    <location>
        <begin position="54"/>
        <end position="66"/>
    </location>
</feature>
<evidence type="ECO:0000256" key="1">
    <source>
        <dbReference type="SAM" id="MobiDB-lite"/>
    </source>
</evidence>
<dbReference type="OrthoDB" id="3969094at2759"/>
<dbReference type="Proteomes" id="UP000799438">
    <property type="component" value="Unassembled WGS sequence"/>
</dbReference>
<feature type="domain" description="F-box" evidence="2">
    <location>
        <begin position="99"/>
        <end position="128"/>
    </location>
</feature>
<dbReference type="InterPro" id="IPR032675">
    <property type="entry name" value="LRR_dom_sf"/>
</dbReference>
<reference evidence="3" key="1">
    <citation type="journal article" date="2020" name="Stud. Mycol.">
        <title>101 Dothideomycetes genomes: a test case for predicting lifestyles and emergence of pathogens.</title>
        <authorList>
            <person name="Haridas S."/>
            <person name="Albert R."/>
            <person name="Binder M."/>
            <person name="Bloem J."/>
            <person name="Labutti K."/>
            <person name="Salamov A."/>
            <person name="Andreopoulos B."/>
            <person name="Baker S."/>
            <person name="Barry K."/>
            <person name="Bills G."/>
            <person name="Bluhm B."/>
            <person name="Cannon C."/>
            <person name="Castanera R."/>
            <person name="Culley D."/>
            <person name="Daum C."/>
            <person name="Ezra D."/>
            <person name="Gonzalez J."/>
            <person name="Henrissat B."/>
            <person name="Kuo A."/>
            <person name="Liang C."/>
            <person name="Lipzen A."/>
            <person name="Lutzoni F."/>
            <person name="Magnuson J."/>
            <person name="Mondo S."/>
            <person name="Nolan M."/>
            <person name="Ohm R."/>
            <person name="Pangilinan J."/>
            <person name="Park H.-J."/>
            <person name="Ramirez L."/>
            <person name="Alfaro M."/>
            <person name="Sun H."/>
            <person name="Tritt A."/>
            <person name="Yoshinaga Y."/>
            <person name="Zwiers L.-H."/>
            <person name="Turgeon B."/>
            <person name="Goodwin S."/>
            <person name="Spatafora J."/>
            <person name="Crous P."/>
            <person name="Grigoriev I."/>
        </authorList>
    </citation>
    <scope>NUCLEOTIDE SEQUENCE</scope>
    <source>
        <strain evidence="3">CBS 121167</strain>
    </source>
</reference>
<gene>
    <name evidence="3" type="ORF">K452DRAFT_304379</name>
</gene>
<evidence type="ECO:0000313" key="4">
    <source>
        <dbReference type="Proteomes" id="UP000799438"/>
    </source>
</evidence>
<evidence type="ECO:0000259" key="2">
    <source>
        <dbReference type="Pfam" id="PF00646"/>
    </source>
</evidence>
<name>A0A6A6BXV8_9PEZI</name>
<proteinExistence type="predicted"/>
<dbReference type="EMBL" id="ML995474">
    <property type="protein sequence ID" value="KAF2147571.1"/>
    <property type="molecule type" value="Genomic_DNA"/>
</dbReference>
<dbReference type="Pfam" id="PF00646">
    <property type="entry name" value="F-box"/>
    <property type="match status" value="1"/>
</dbReference>
<organism evidence="3 4">
    <name type="scientific">Aplosporella prunicola CBS 121167</name>
    <dbReference type="NCBI Taxonomy" id="1176127"/>
    <lineage>
        <taxon>Eukaryota</taxon>
        <taxon>Fungi</taxon>
        <taxon>Dikarya</taxon>
        <taxon>Ascomycota</taxon>
        <taxon>Pezizomycotina</taxon>
        <taxon>Dothideomycetes</taxon>
        <taxon>Dothideomycetes incertae sedis</taxon>
        <taxon>Botryosphaeriales</taxon>
        <taxon>Aplosporellaceae</taxon>
        <taxon>Aplosporella</taxon>
    </lineage>
</organism>
<evidence type="ECO:0000313" key="3">
    <source>
        <dbReference type="EMBL" id="KAF2147571.1"/>
    </source>
</evidence>
<dbReference type="InterPro" id="IPR036047">
    <property type="entry name" value="F-box-like_dom_sf"/>
</dbReference>
<dbReference type="RefSeq" id="XP_033403279.1">
    <property type="nucleotide sequence ID" value="XM_033542814.1"/>
</dbReference>
<dbReference type="Gene3D" id="3.80.10.10">
    <property type="entry name" value="Ribonuclease Inhibitor"/>
    <property type="match status" value="1"/>
</dbReference>
<dbReference type="CDD" id="cd09917">
    <property type="entry name" value="F-box_SF"/>
    <property type="match status" value="1"/>
</dbReference>
<feature type="region of interest" description="Disordered" evidence="1">
    <location>
        <begin position="34"/>
        <end position="66"/>
    </location>
</feature>
<sequence length="491" mass="55808">MLVRRWEKCPPLCPSTAPQLSLSTHTATFLATRQPSYKVPTRPLPPPNLSLNSRQPRTTDQLLQRQSTTTLSGCRPPWRLRIHTELAVAHAADVPSLLETLPEEIICEIAAHLEFAGLCALRLTSHTMAYKSEFTFRSNYRCRDRFVNLTMEGLEKLHEMSLDPLFSQSITRLYFRHPSSLSELAEKAEFVGNQTSTQTVDPRMALLLSTLGNLKGVKIVELDDNCYGNEGEPWSTLSMRAICIAVKVLRPQLKRMRLHGYCHCQLSKTEDDGEIEETSDWDLEGLEDLQYLCLVCSSVRNTQSPSPNYEVIRQMTCLITAGSKITELDIRVLKYDEDELLGRQLVQMFNSLQNITRFTSLQLMGFTFRSVDILAVLAKLKSLKHLGFFDCILIEAGSWIDVIRFMRNGMDLQGFGFSRNGNPGYTRVKFVWSEPYVYFSKSLLAGDDGWVYVTYYDDDTSIGWSYPSAVKERGIKKVLDDMIAGFTEVED</sequence>
<dbReference type="InterPro" id="IPR001810">
    <property type="entry name" value="F-box_dom"/>
</dbReference>
<dbReference type="AlphaFoldDB" id="A0A6A6BXV8"/>
<dbReference type="SUPFAM" id="SSF81383">
    <property type="entry name" value="F-box domain"/>
    <property type="match status" value="1"/>
</dbReference>
<dbReference type="GeneID" id="54300311"/>
<accession>A0A6A6BXV8</accession>
<protein>
    <recommendedName>
        <fullName evidence="2">F-box domain-containing protein</fullName>
    </recommendedName>
</protein>
<keyword evidence="4" id="KW-1185">Reference proteome</keyword>